<dbReference type="Proteomes" id="UP000643165">
    <property type="component" value="Unassembled WGS sequence"/>
</dbReference>
<protein>
    <submittedName>
        <fullName evidence="4">Helicase SNF2</fullName>
    </submittedName>
</protein>
<sequence length="782" mass="84228">MSDLDQMLAGSDSRVTVAGRWATIASDGAQRRVPLAQLLEPLVTARRDGRIATRSILDLSDAALQALQAVAARRIARNAASGSWHQVDAGGSETVDLFVDAFVTGAGADQTGGDGPVLTLSVDVSDDGRAQLCFSGWSSDRQTSGTLRRAAEIWDPVARLAAGTPRTELTGAEMAELLDPVRRGALSEANIQVEWASGVASATVAVSVDEDDGLHWQLRIPSGRLTRQEIAELAAAQRPLVRVRGDWVVNDPCQLARFQRQKPRRLTPGERAATILSGSLIRGDEVAPLTESAATRRQLAVLTAAPAAVAPPAALSATLRNYQLDGLAWLLRNAELGLGSCLADDMGLGKTVSAIAFHLALRERGGTAPTLVVCPASVLRNWELEARRFAPTQRVVRYHGAARALDQDADLVITTYATVRNDHALLKATRWGLVIADEAQMVKNDSSKTARALRVIPTAHRLALSGTPIQNSLDDLWALLDWTTPGLLSSKSAFRRHYSGPIRNGAEAPRLRLARLTGLVVLRRRKGDPDIAPELPAKTVSHQAVALTNEQIGLYQAVVDDSLTRIADLDENARRGRILALLTALKQICNHPAQYLKETGPHLAGRSGKLDALTDIIDITSAEGSPALVFTQFVAMGRLIVDHLRDRGVGVDFLHGGLDITQRQHLIDAFQRGELANLVLSTHAAGTGLTLTRAEHVIHYDQWWNPAVEDQATDRAHRIGQTHPVQVHRLVCEGTLEERIDAILHAKRALSESILDDDAGLRIADLDDAALASLVTFNGVSS</sequence>
<dbReference type="Gene3D" id="3.40.50.10810">
    <property type="entry name" value="Tandem AAA-ATPase domain"/>
    <property type="match status" value="1"/>
</dbReference>
<dbReference type="Gene3D" id="3.40.50.300">
    <property type="entry name" value="P-loop containing nucleotide triphosphate hydrolases"/>
    <property type="match status" value="1"/>
</dbReference>
<gene>
    <name evidence="4" type="ORF">Vlu01_37720</name>
</gene>
<dbReference type="InterPro" id="IPR027417">
    <property type="entry name" value="P-loop_NTPase"/>
</dbReference>
<dbReference type="PROSITE" id="PS51192">
    <property type="entry name" value="HELICASE_ATP_BIND_1"/>
    <property type="match status" value="1"/>
</dbReference>
<dbReference type="EMBL" id="BOPB01000021">
    <property type="protein sequence ID" value="GIJ23148.1"/>
    <property type="molecule type" value="Genomic_DNA"/>
</dbReference>
<dbReference type="InterPro" id="IPR038718">
    <property type="entry name" value="SNF2-like_sf"/>
</dbReference>
<dbReference type="InterPro" id="IPR022138">
    <property type="entry name" value="DUF3670"/>
</dbReference>
<reference evidence="4 5" key="1">
    <citation type="submission" date="2021-01" db="EMBL/GenBank/DDBJ databases">
        <title>Whole genome shotgun sequence of Verrucosispora lutea NBRC 106530.</title>
        <authorList>
            <person name="Komaki H."/>
            <person name="Tamura T."/>
        </authorList>
    </citation>
    <scope>NUCLEOTIDE SEQUENCE [LARGE SCALE GENOMIC DNA]</scope>
    <source>
        <strain evidence="4 5">NBRC 106530</strain>
    </source>
</reference>
<keyword evidence="1" id="KW-0378">Hydrolase</keyword>
<dbReference type="PROSITE" id="PS51194">
    <property type="entry name" value="HELICASE_CTER"/>
    <property type="match status" value="1"/>
</dbReference>
<dbReference type="InterPro" id="IPR014001">
    <property type="entry name" value="Helicase_ATP-bd"/>
</dbReference>
<keyword evidence="4" id="KW-0067">ATP-binding</keyword>
<dbReference type="Pfam" id="PF00176">
    <property type="entry name" value="SNF2-rel_dom"/>
    <property type="match status" value="1"/>
</dbReference>
<keyword evidence="5" id="KW-1185">Reference proteome</keyword>
<dbReference type="InterPro" id="IPR049730">
    <property type="entry name" value="SNF2/RAD54-like_C"/>
</dbReference>
<evidence type="ECO:0000313" key="4">
    <source>
        <dbReference type="EMBL" id="GIJ23148.1"/>
    </source>
</evidence>
<dbReference type="Pfam" id="PF00271">
    <property type="entry name" value="Helicase_C"/>
    <property type="match status" value="1"/>
</dbReference>
<dbReference type="Pfam" id="PF12419">
    <property type="entry name" value="DUF3670"/>
    <property type="match status" value="1"/>
</dbReference>
<dbReference type="SMART" id="SM00490">
    <property type="entry name" value="HELICc"/>
    <property type="match status" value="1"/>
</dbReference>
<feature type="domain" description="Helicase ATP-binding" evidence="2">
    <location>
        <begin position="331"/>
        <end position="486"/>
    </location>
</feature>
<dbReference type="PANTHER" id="PTHR10799">
    <property type="entry name" value="SNF2/RAD54 HELICASE FAMILY"/>
    <property type="match status" value="1"/>
</dbReference>
<dbReference type="SMART" id="SM00487">
    <property type="entry name" value="DEXDc"/>
    <property type="match status" value="1"/>
</dbReference>
<dbReference type="RefSeq" id="WP_204001320.1">
    <property type="nucleotide sequence ID" value="NZ_BOPB01000021.1"/>
</dbReference>
<comment type="caution">
    <text evidence="4">The sequence shown here is derived from an EMBL/GenBank/DDBJ whole genome shotgun (WGS) entry which is preliminary data.</text>
</comment>
<dbReference type="GO" id="GO:0004386">
    <property type="term" value="F:helicase activity"/>
    <property type="evidence" value="ECO:0007669"/>
    <property type="project" value="UniProtKB-KW"/>
</dbReference>
<evidence type="ECO:0000259" key="3">
    <source>
        <dbReference type="PROSITE" id="PS51194"/>
    </source>
</evidence>
<keyword evidence="4" id="KW-0347">Helicase</keyword>
<dbReference type="InterPro" id="IPR000330">
    <property type="entry name" value="SNF2_N"/>
</dbReference>
<evidence type="ECO:0000313" key="5">
    <source>
        <dbReference type="Proteomes" id="UP000643165"/>
    </source>
</evidence>
<organism evidence="4 5">
    <name type="scientific">Micromonospora lutea</name>
    <dbReference type="NCBI Taxonomy" id="419825"/>
    <lineage>
        <taxon>Bacteria</taxon>
        <taxon>Bacillati</taxon>
        <taxon>Actinomycetota</taxon>
        <taxon>Actinomycetes</taxon>
        <taxon>Micromonosporales</taxon>
        <taxon>Micromonosporaceae</taxon>
        <taxon>Micromonospora</taxon>
    </lineage>
</organism>
<evidence type="ECO:0000256" key="1">
    <source>
        <dbReference type="ARBA" id="ARBA00022801"/>
    </source>
</evidence>
<feature type="domain" description="Helicase C-terminal" evidence="3">
    <location>
        <begin position="612"/>
        <end position="767"/>
    </location>
</feature>
<proteinExistence type="predicted"/>
<accession>A0ABQ4IZH2</accession>
<name>A0ABQ4IZH2_9ACTN</name>
<dbReference type="CDD" id="cd18793">
    <property type="entry name" value="SF2_C_SNF"/>
    <property type="match status" value="1"/>
</dbReference>
<evidence type="ECO:0000259" key="2">
    <source>
        <dbReference type="PROSITE" id="PS51192"/>
    </source>
</evidence>
<keyword evidence="4" id="KW-0547">Nucleotide-binding</keyword>
<dbReference type="InterPro" id="IPR001650">
    <property type="entry name" value="Helicase_C-like"/>
</dbReference>
<dbReference type="SUPFAM" id="SSF52540">
    <property type="entry name" value="P-loop containing nucleoside triphosphate hydrolases"/>
    <property type="match status" value="2"/>
</dbReference>